<dbReference type="Pfam" id="PF00233">
    <property type="entry name" value="PDEase_I"/>
    <property type="match status" value="1"/>
</dbReference>
<dbReference type="PANTHER" id="PTHR11347">
    <property type="entry name" value="CYCLIC NUCLEOTIDE PHOSPHODIESTERASE"/>
    <property type="match status" value="1"/>
</dbReference>
<feature type="region of interest" description="Disordered" evidence="5">
    <location>
        <begin position="785"/>
        <end position="822"/>
    </location>
</feature>
<evidence type="ECO:0000256" key="1">
    <source>
        <dbReference type="ARBA" id="ARBA00022723"/>
    </source>
</evidence>
<dbReference type="PROSITE" id="PS50110">
    <property type="entry name" value="RESPONSE_REGULATORY"/>
    <property type="match status" value="1"/>
</dbReference>
<sequence length="844" mass="92357">METFIIHDVVSTDMLIASVLNPVPLAFSNLRVLFGIENNALFKGFSEEVIELGVANHHFSSFERIVETLRNNRDINLVIVSAEIDGEPACTEIEAIRAEDSLEQIPIIVLTIPSMDSAALDCMQSGADDFIKLPSKRKAGQTLMSIFRRMHNVSRLAPPQSPSTSTLSTQDLESTVLLSDSDTQSLCSLPELNGRSLLTPREIEEHTTSSQRVTAGRFFTSPEPQPLSSQPLRRAASGPVLEKVEGGLTPLRLSSNTHSHKRRVSNPHLPAYHSFATSRGIRASPILPMSTLHSVSLNITQPGHKLASLFVQLFGNDGMEVGDELSEVESSFVINRRLFVPLSQLHEVKATKSAKPVILVPTRRCSLPPLSTPSKSPASSIVGTQEDSSEVGAVEVGPNTSGLLPSRLIGFVEGEGFVSYAPPQIVRMRSSGSCVFSGLPRNIVSPSFDSLLYSSEELAGFLVLMLSQLRFVVERGVRKESIVRLVSRVWSLYSEENAYHNAHHAFDVVQMVLCLIGFGSMSGVLSEIEEFCVVMAATCHDLEHPGVNNMFQVNGETMAAQLANDRSVLESFSASRGWSVLTAEGSDVIGEAGLTVGERKEIRQKFGQCILATDMAEHFKFLQHGNEVEKDLRRMMEHRGSGGSGEGGKKKEKNEEQWNESVMFLMKLIVKAADISNLARPFAIALKWSERMTHEMLDQRVKEEENNLSISIEKKGFAASEVGFTSFVVKPLFSFLSRLIPEAQCLACEVEKNLGVWMDVSSGTMSWASAVAQNGETYSFEVEGKAVGTDEDEDEDGMDGMDSKDENDSLPDGKSEGKSESSKMVLELAHSMSFFSSGLVSEVL</sequence>
<dbReference type="EMBL" id="JARBJD010000037">
    <property type="protein sequence ID" value="KAK2958435.1"/>
    <property type="molecule type" value="Genomic_DNA"/>
</dbReference>
<dbReference type="SUPFAM" id="SSF52172">
    <property type="entry name" value="CheY-like"/>
    <property type="match status" value="1"/>
</dbReference>
<feature type="compositionally biased region" description="Acidic residues" evidence="5">
    <location>
        <begin position="789"/>
        <end position="799"/>
    </location>
</feature>
<dbReference type="InterPro" id="IPR003607">
    <property type="entry name" value="HD/PDEase_dom"/>
</dbReference>
<dbReference type="InterPro" id="IPR001789">
    <property type="entry name" value="Sig_transdc_resp-reg_receiver"/>
</dbReference>
<dbReference type="InterPro" id="IPR011006">
    <property type="entry name" value="CheY-like_superfamily"/>
</dbReference>
<dbReference type="SMART" id="SM00471">
    <property type="entry name" value="HDc"/>
    <property type="match status" value="1"/>
</dbReference>
<dbReference type="PROSITE" id="PS00126">
    <property type="entry name" value="PDEASE_I_1"/>
    <property type="match status" value="1"/>
</dbReference>
<dbReference type="PRINTS" id="PR00387">
    <property type="entry name" value="PDIESTERASE1"/>
</dbReference>
<evidence type="ECO:0000256" key="4">
    <source>
        <dbReference type="RuleBase" id="RU363067"/>
    </source>
</evidence>
<keyword evidence="2 4" id="KW-0378">Hydrolase</keyword>
<evidence type="ECO:0000259" key="6">
    <source>
        <dbReference type="PROSITE" id="PS50110"/>
    </source>
</evidence>
<comment type="caution">
    <text evidence="3">Lacks conserved residue(s) required for the propagation of feature annotation.</text>
</comment>
<dbReference type="GO" id="GO:0004115">
    <property type="term" value="F:3',5'-cyclic-AMP phosphodiesterase activity"/>
    <property type="evidence" value="ECO:0007669"/>
    <property type="project" value="UniProtKB-EC"/>
</dbReference>
<dbReference type="PROSITE" id="PS51845">
    <property type="entry name" value="PDEASE_I_2"/>
    <property type="match status" value="1"/>
</dbReference>
<dbReference type="InterPro" id="IPR023088">
    <property type="entry name" value="PDEase"/>
</dbReference>
<gene>
    <name evidence="8" type="ORF">BLNAU_6469</name>
</gene>
<keyword evidence="9" id="KW-1185">Reference proteome</keyword>
<comment type="cofactor">
    <cofactor evidence="4">
        <name>a divalent metal cation</name>
        <dbReference type="ChEBI" id="CHEBI:60240"/>
    </cofactor>
    <text evidence="4">Binds 2 divalent metal cations per subunit. Site 1 may preferentially bind zinc ions, while site 2 has a preference for magnesium and/or manganese ions.</text>
</comment>
<keyword evidence="1 4" id="KW-0479">Metal-binding</keyword>
<dbReference type="InterPro" id="IPR023174">
    <property type="entry name" value="PDEase_CS"/>
</dbReference>
<reference evidence="8 9" key="1">
    <citation type="journal article" date="2022" name="bioRxiv">
        <title>Genomics of Preaxostyla Flagellates Illuminates Evolutionary Transitions and the Path Towards Mitochondrial Loss.</title>
        <authorList>
            <person name="Novak L.V.F."/>
            <person name="Treitli S.C."/>
            <person name="Pyrih J."/>
            <person name="Halakuc P."/>
            <person name="Pipaliya S.V."/>
            <person name="Vacek V."/>
            <person name="Brzon O."/>
            <person name="Soukal P."/>
            <person name="Eme L."/>
            <person name="Dacks J.B."/>
            <person name="Karnkowska A."/>
            <person name="Elias M."/>
            <person name="Hampl V."/>
        </authorList>
    </citation>
    <scope>NUCLEOTIDE SEQUENCE [LARGE SCALE GENOMIC DNA]</scope>
    <source>
        <strain evidence="8">NAU3</strain>
        <tissue evidence="8">Gut</tissue>
    </source>
</reference>
<evidence type="ECO:0000256" key="5">
    <source>
        <dbReference type="SAM" id="MobiDB-lite"/>
    </source>
</evidence>
<evidence type="ECO:0000256" key="3">
    <source>
        <dbReference type="PROSITE-ProRule" id="PRU00169"/>
    </source>
</evidence>
<evidence type="ECO:0000259" key="7">
    <source>
        <dbReference type="PROSITE" id="PS51845"/>
    </source>
</evidence>
<feature type="domain" description="Response regulatory" evidence="6">
    <location>
        <begin position="31"/>
        <end position="148"/>
    </location>
</feature>
<protein>
    <recommendedName>
        <fullName evidence="4">Phosphodiesterase</fullName>
        <ecNumber evidence="4">3.1.4.-</ecNumber>
    </recommendedName>
</protein>
<dbReference type="Gene3D" id="1.10.1300.10">
    <property type="entry name" value="3'5'-cyclic nucleotide phosphodiesterase, catalytic domain"/>
    <property type="match status" value="1"/>
</dbReference>
<feature type="domain" description="PDEase" evidence="7">
    <location>
        <begin position="413"/>
        <end position="764"/>
    </location>
</feature>
<evidence type="ECO:0000313" key="9">
    <source>
        <dbReference type="Proteomes" id="UP001281761"/>
    </source>
</evidence>
<name>A0ABQ9Y3V1_9EUKA</name>
<dbReference type="Proteomes" id="UP001281761">
    <property type="component" value="Unassembled WGS sequence"/>
</dbReference>
<dbReference type="CDD" id="cd00156">
    <property type="entry name" value="REC"/>
    <property type="match status" value="1"/>
</dbReference>
<feature type="compositionally biased region" description="Basic and acidic residues" evidence="5">
    <location>
        <begin position="801"/>
        <end position="821"/>
    </location>
</feature>
<dbReference type="InterPro" id="IPR036971">
    <property type="entry name" value="PDEase_catalytic_dom_sf"/>
</dbReference>
<dbReference type="CDD" id="cd00077">
    <property type="entry name" value="HDc"/>
    <property type="match status" value="1"/>
</dbReference>
<accession>A0ABQ9Y3V1</accession>
<evidence type="ECO:0000256" key="2">
    <source>
        <dbReference type="ARBA" id="ARBA00022801"/>
    </source>
</evidence>
<proteinExistence type="inferred from homology"/>
<dbReference type="SUPFAM" id="SSF109604">
    <property type="entry name" value="HD-domain/PDEase-like"/>
    <property type="match status" value="1"/>
</dbReference>
<dbReference type="Gene3D" id="3.40.50.2300">
    <property type="match status" value="1"/>
</dbReference>
<dbReference type="EC" id="3.1.4.-" evidence="4"/>
<organism evidence="8 9">
    <name type="scientific">Blattamonas nauphoetae</name>
    <dbReference type="NCBI Taxonomy" id="2049346"/>
    <lineage>
        <taxon>Eukaryota</taxon>
        <taxon>Metamonada</taxon>
        <taxon>Preaxostyla</taxon>
        <taxon>Oxymonadida</taxon>
        <taxon>Blattamonas</taxon>
    </lineage>
</organism>
<comment type="similarity">
    <text evidence="4">Belongs to the cyclic nucleotide phosphodiesterase family.</text>
</comment>
<feature type="region of interest" description="Disordered" evidence="5">
    <location>
        <begin position="201"/>
        <end position="237"/>
    </location>
</feature>
<evidence type="ECO:0000313" key="8">
    <source>
        <dbReference type="EMBL" id="KAK2958435.1"/>
    </source>
</evidence>
<comment type="caution">
    <text evidence="8">The sequence shown here is derived from an EMBL/GenBank/DDBJ whole genome shotgun (WGS) entry which is preliminary data.</text>
</comment>
<dbReference type="InterPro" id="IPR002073">
    <property type="entry name" value="PDEase_catalytic_dom"/>
</dbReference>